<evidence type="ECO:0000259" key="3">
    <source>
        <dbReference type="Pfam" id="PF13579"/>
    </source>
</evidence>
<dbReference type="Gene3D" id="3.40.50.2000">
    <property type="entry name" value="Glycogen Phosphorylase B"/>
    <property type="match status" value="2"/>
</dbReference>
<name>H5U6D0_9ACTN</name>
<evidence type="ECO:0000256" key="2">
    <source>
        <dbReference type="ARBA" id="ARBA00022679"/>
    </source>
</evidence>
<sequence>MTSHTTGRQLIHVTESFASGTAAAIGDYVRNYPDVEHHLVYATRAEATVDVESLGQFASTIELPEGTANRIRFLNGTVRDKGPAVIHAHSSKAGVYVRLALRNSQRTPIVYTPHCYAFERRDVPGVIRTGFRFAEWLLSFNTSAIGACSPRERELSEWPVSNPRTVLVPNVTPSHIPQHQRTASTRLRIAGNGRLGPQKDAHFFAECVASARRSGTDFEAVWIGGGDEESARLLRSAGVDVTGWLSREQALKTLAAADVYLHTAQWEGFPISILEAATAGLPVIARAQPYVHGFRMPMTIDHPSQLEPLLKALADPETYAATTESTQRALADNTDDAQRAALGRLYDRFFQKVI</sequence>
<dbReference type="GO" id="GO:0016757">
    <property type="term" value="F:glycosyltransferase activity"/>
    <property type="evidence" value="ECO:0007669"/>
    <property type="project" value="UniProtKB-KW"/>
</dbReference>
<dbReference type="Pfam" id="PF13692">
    <property type="entry name" value="Glyco_trans_1_4"/>
    <property type="match status" value="1"/>
</dbReference>
<evidence type="ECO:0000313" key="5">
    <source>
        <dbReference type="Proteomes" id="UP000005845"/>
    </source>
</evidence>
<dbReference type="AlphaFoldDB" id="H5U6D0"/>
<dbReference type="GO" id="GO:1903509">
    <property type="term" value="P:liposaccharide metabolic process"/>
    <property type="evidence" value="ECO:0007669"/>
    <property type="project" value="UniProtKB-ARBA"/>
</dbReference>
<organism evidence="4 5">
    <name type="scientific">Gordonia sputi NBRC 100414</name>
    <dbReference type="NCBI Taxonomy" id="1089453"/>
    <lineage>
        <taxon>Bacteria</taxon>
        <taxon>Bacillati</taxon>
        <taxon>Actinomycetota</taxon>
        <taxon>Actinomycetes</taxon>
        <taxon>Mycobacteriales</taxon>
        <taxon>Gordoniaceae</taxon>
        <taxon>Gordonia</taxon>
    </lineage>
</organism>
<dbReference type="PANTHER" id="PTHR45947">
    <property type="entry name" value="SULFOQUINOVOSYL TRANSFERASE SQD2"/>
    <property type="match status" value="1"/>
</dbReference>
<dbReference type="InterPro" id="IPR050194">
    <property type="entry name" value="Glycosyltransferase_grp1"/>
</dbReference>
<feature type="domain" description="Glycosyltransferase subfamily 4-like N-terminal" evidence="3">
    <location>
        <begin position="31"/>
        <end position="170"/>
    </location>
</feature>
<keyword evidence="2 4" id="KW-0808">Transferase</keyword>
<dbReference type="GO" id="GO:1901137">
    <property type="term" value="P:carbohydrate derivative biosynthetic process"/>
    <property type="evidence" value="ECO:0007669"/>
    <property type="project" value="UniProtKB-ARBA"/>
</dbReference>
<dbReference type="SUPFAM" id="SSF53756">
    <property type="entry name" value="UDP-Glycosyltransferase/glycogen phosphorylase"/>
    <property type="match status" value="1"/>
</dbReference>
<keyword evidence="1" id="KW-0328">Glycosyltransferase</keyword>
<dbReference type="eggNOG" id="COG0438">
    <property type="taxonomic scope" value="Bacteria"/>
</dbReference>
<dbReference type="PANTHER" id="PTHR45947:SF3">
    <property type="entry name" value="SULFOQUINOVOSYL TRANSFERASE SQD2"/>
    <property type="match status" value="1"/>
</dbReference>
<evidence type="ECO:0000313" key="4">
    <source>
        <dbReference type="EMBL" id="GAB41288.1"/>
    </source>
</evidence>
<dbReference type="Pfam" id="PF13579">
    <property type="entry name" value="Glyco_trans_4_4"/>
    <property type="match status" value="1"/>
</dbReference>
<dbReference type="RefSeq" id="WP_005208575.1">
    <property type="nucleotide sequence ID" value="NZ_BAFC01000123.1"/>
</dbReference>
<evidence type="ECO:0000256" key="1">
    <source>
        <dbReference type="ARBA" id="ARBA00022676"/>
    </source>
</evidence>
<accession>H5U6D0</accession>
<gene>
    <name evidence="4" type="ORF">GOSPT_125_00550</name>
</gene>
<dbReference type="EMBL" id="BAFC01000123">
    <property type="protein sequence ID" value="GAB41288.1"/>
    <property type="molecule type" value="Genomic_DNA"/>
</dbReference>
<dbReference type="InterPro" id="IPR028098">
    <property type="entry name" value="Glyco_trans_4-like_N"/>
</dbReference>
<reference evidence="4 5" key="1">
    <citation type="submission" date="2012-02" db="EMBL/GenBank/DDBJ databases">
        <title>Whole genome shotgun sequence of Gordonia sputi NBRC 100414.</title>
        <authorList>
            <person name="Yoshida I."/>
            <person name="Hosoyama A."/>
            <person name="Tsuchikane K."/>
            <person name="Katsumata H."/>
            <person name="Yamazaki S."/>
            <person name="Fujita N."/>
        </authorList>
    </citation>
    <scope>NUCLEOTIDE SEQUENCE [LARGE SCALE GENOMIC DNA]</scope>
    <source>
        <strain evidence="4 5">NBRC 100414</strain>
    </source>
</reference>
<keyword evidence="5" id="KW-1185">Reference proteome</keyword>
<proteinExistence type="predicted"/>
<comment type="caution">
    <text evidence="4">The sequence shown here is derived from an EMBL/GenBank/DDBJ whole genome shotgun (WGS) entry which is preliminary data.</text>
</comment>
<protein>
    <submittedName>
        <fullName evidence="4">Putative glycosyltransferase</fullName>
    </submittedName>
</protein>
<dbReference type="Proteomes" id="UP000005845">
    <property type="component" value="Unassembled WGS sequence"/>
</dbReference>